<proteinExistence type="inferred from homology"/>
<dbReference type="InterPro" id="IPR005017">
    <property type="entry name" value="OMPP1/FadL/TodX"/>
</dbReference>
<protein>
    <submittedName>
        <fullName evidence="8">Uncharacterized protein</fullName>
    </submittedName>
</protein>
<keyword evidence="3" id="KW-1134">Transmembrane beta strand</keyword>
<dbReference type="PANTHER" id="PTHR35093:SF8">
    <property type="entry name" value="OUTER MEMBRANE PROTEIN NMB0088-RELATED"/>
    <property type="match status" value="1"/>
</dbReference>
<gene>
    <name evidence="8" type="ORF">GTOL_11783</name>
</gene>
<sequence>MSTSIKHWRLLGAIILLTLSTVAESSMMISPHGAGRNADLAGITVAAPDDGESALMTNPAGVVSKAKNEALIAIYPGVFEMSYKNPATGYDGRGRKDFAAMGLWYGLGEIRDWSLGFGVYGNLGAAFNLPFAPEIGQSSPYLGEVGIMNFGFNAGRQLTPDLRFGIQLAPQFGMLKMRMPTPLGDVHLKAKGFGISASTGLIYALTDKVSLGLAYRTPGVAKFRGDAHVGNIGQRDSITFVSPQSITAGLAYQSSEKLRLLSQLVWTRYTDFERARVEFHKTAALNGPLLSSTTNRVRWGVAMEYEFIPRHTLRAGFTSEKPMIADSAVSPMMFDHDDDMLMAGYERDFDTWRLGFSAGYMWIKSRQISVADNPNFPGTYKSSSIQAYGTSSPISVGARVTWKVR</sequence>
<dbReference type="GO" id="GO:0015483">
    <property type="term" value="F:long-chain fatty acid transporting porin activity"/>
    <property type="evidence" value="ECO:0007669"/>
    <property type="project" value="TreeGrafter"/>
</dbReference>
<comment type="similarity">
    <text evidence="2">Belongs to the OmpP1/FadL family.</text>
</comment>
<evidence type="ECO:0000256" key="4">
    <source>
        <dbReference type="ARBA" id="ARBA00022692"/>
    </source>
</evidence>
<comment type="subcellular location">
    <subcellularLocation>
        <location evidence="1">Cell outer membrane</location>
        <topology evidence="1">Multi-pass membrane protein</topology>
    </subcellularLocation>
</comment>
<dbReference type="Proteomes" id="UP000742786">
    <property type="component" value="Unassembled WGS sequence"/>
</dbReference>
<dbReference type="Gene3D" id="2.40.160.60">
    <property type="entry name" value="Outer membrane protein transport protein (OMPP1/FadL/TodX)"/>
    <property type="match status" value="1"/>
</dbReference>
<accession>A0A916N9G0</accession>
<keyword evidence="6" id="KW-0472">Membrane</keyword>
<dbReference type="PANTHER" id="PTHR35093">
    <property type="entry name" value="OUTER MEMBRANE PROTEIN NMB0088-RELATED"/>
    <property type="match status" value="1"/>
</dbReference>
<keyword evidence="4" id="KW-0812">Transmembrane</keyword>
<keyword evidence="7" id="KW-0998">Cell outer membrane</keyword>
<evidence type="ECO:0000313" key="9">
    <source>
        <dbReference type="Proteomes" id="UP000742786"/>
    </source>
</evidence>
<keyword evidence="9" id="KW-1185">Reference proteome</keyword>
<evidence type="ECO:0000256" key="6">
    <source>
        <dbReference type="ARBA" id="ARBA00023136"/>
    </source>
</evidence>
<evidence type="ECO:0000256" key="3">
    <source>
        <dbReference type="ARBA" id="ARBA00022452"/>
    </source>
</evidence>
<organism evidence="8 9">
    <name type="scientific">Georgfuchsia toluolica</name>
    <dbReference type="NCBI Taxonomy" id="424218"/>
    <lineage>
        <taxon>Bacteria</taxon>
        <taxon>Pseudomonadati</taxon>
        <taxon>Pseudomonadota</taxon>
        <taxon>Betaproteobacteria</taxon>
        <taxon>Nitrosomonadales</taxon>
        <taxon>Sterolibacteriaceae</taxon>
        <taxon>Georgfuchsia</taxon>
    </lineage>
</organism>
<comment type="caution">
    <text evidence="8">The sequence shown here is derived from an EMBL/GenBank/DDBJ whole genome shotgun (WGS) entry which is preliminary data.</text>
</comment>
<dbReference type="GO" id="GO:0009279">
    <property type="term" value="C:cell outer membrane"/>
    <property type="evidence" value="ECO:0007669"/>
    <property type="project" value="UniProtKB-SubCell"/>
</dbReference>
<reference evidence="8" key="1">
    <citation type="submission" date="2021-04" db="EMBL/GenBank/DDBJ databases">
        <authorList>
            <person name="Hornung B."/>
        </authorList>
    </citation>
    <scope>NUCLEOTIDE SEQUENCE</scope>
    <source>
        <strain evidence="8">G5G6</strain>
    </source>
</reference>
<evidence type="ECO:0000256" key="2">
    <source>
        <dbReference type="ARBA" id="ARBA00008163"/>
    </source>
</evidence>
<dbReference type="Pfam" id="PF03349">
    <property type="entry name" value="Toluene_X"/>
    <property type="match status" value="1"/>
</dbReference>
<evidence type="ECO:0000256" key="5">
    <source>
        <dbReference type="ARBA" id="ARBA00022729"/>
    </source>
</evidence>
<dbReference type="EMBL" id="CAJQUM010000001">
    <property type="protein sequence ID" value="CAG4883900.1"/>
    <property type="molecule type" value="Genomic_DNA"/>
</dbReference>
<evidence type="ECO:0000256" key="1">
    <source>
        <dbReference type="ARBA" id="ARBA00004571"/>
    </source>
</evidence>
<dbReference type="AlphaFoldDB" id="A0A916N9G0"/>
<evidence type="ECO:0000256" key="7">
    <source>
        <dbReference type="ARBA" id="ARBA00023237"/>
    </source>
</evidence>
<dbReference type="SUPFAM" id="SSF56935">
    <property type="entry name" value="Porins"/>
    <property type="match status" value="1"/>
</dbReference>
<keyword evidence="5" id="KW-0732">Signal</keyword>
<name>A0A916N9G0_9PROT</name>
<dbReference type="RefSeq" id="WP_220635808.1">
    <property type="nucleotide sequence ID" value="NZ_CAJQUM010000001.1"/>
</dbReference>
<evidence type="ECO:0000313" key="8">
    <source>
        <dbReference type="EMBL" id="CAG4883900.1"/>
    </source>
</evidence>